<feature type="transmembrane region" description="Helical" evidence="1">
    <location>
        <begin position="77"/>
        <end position="96"/>
    </location>
</feature>
<feature type="transmembrane region" description="Helical" evidence="1">
    <location>
        <begin position="12"/>
        <end position="31"/>
    </location>
</feature>
<keyword evidence="3" id="KW-1185">Reference proteome</keyword>
<dbReference type="InterPro" id="IPR038750">
    <property type="entry name" value="YczE/YyaS-like"/>
</dbReference>
<dbReference type="RefSeq" id="WP_242945686.1">
    <property type="nucleotide sequence ID" value="NZ_FOIF01000004.1"/>
</dbReference>
<evidence type="ECO:0000256" key="1">
    <source>
        <dbReference type="SAM" id="Phobius"/>
    </source>
</evidence>
<keyword evidence="1" id="KW-1133">Transmembrane helix</keyword>
<reference evidence="3" key="1">
    <citation type="submission" date="2016-10" db="EMBL/GenBank/DDBJ databases">
        <authorList>
            <person name="Varghese N."/>
            <person name="Submissions S."/>
        </authorList>
    </citation>
    <scope>NUCLEOTIDE SEQUENCE [LARGE SCALE GENOMIC DNA]</scope>
    <source>
        <strain evidence="3">DSM 13577</strain>
    </source>
</reference>
<keyword evidence="1" id="KW-0812">Transmembrane</keyword>
<evidence type="ECO:0000313" key="3">
    <source>
        <dbReference type="Proteomes" id="UP000243819"/>
    </source>
</evidence>
<dbReference type="Pfam" id="PF19700">
    <property type="entry name" value="DUF6198"/>
    <property type="match status" value="1"/>
</dbReference>
<dbReference type="Proteomes" id="UP000243819">
    <property type="component" value="Unassembled WGS sequence"/>
</dbReference>
<dbReference type="AlphaFoldDB" id="A0A1H9YPI7"/>
<evidence type="ECO:0000313" key="2">
    <source>
        <dbReference type="EMBL" id="SES70392.1"/>
    </source>
</evidence>
<accession>A0A1H9YPI7</accession>
<sequence length="229" mass="25185">MLKSFKGNTLYKLPTLFFGFILCSLGITMMYKGRDLGLGPWDVLHTGIMNYLPLTFGQVSQMTGFIIILISSLLGVAPGIGTVLNMIFIGIFIDFFDNSPLLFTPQTFVGKLIMLILGVWILSIGIYFYLKCGLGAGPRDGLMLGLVKKTNLSVGRIKTFMEISVLILGALLGGQVGIGTIIVALTLGYSLQIVFTIGKYNSRDIIHRTLKDEFLSLSKIFNQKERSLL</sequence>
<dbReference type="EMBL" id="FOIF01000004">
    <property type="protein sequence ID" value="SES70392.1"/>
    <property type="molecule type" value="Genomic_DNA"/>
</dbReference>
<protein>
    <submittedName>
        <fullName evidence="2">Uncharacterized membrane protein YczE</fullName>
    </submittedName>
</protein>
<name>A0A1H9YPI7_9FIRM</name>
<feature type="transmembrane region" description="Helical" evidence="1">
    <location>
        <begin position="51"/>
        <end position="70"/>
    </location>
</feature>
<dbReference type="PANTHER" id="PTHR40078:SF1">
    <property type="entry name" value="INTEGRAL MEMBRANE PROTEIN"/>
    <property type="match status" value="1"/>
</dbReference>
<proteinExistence type="predicted"/>
<dbReference type="PANTHER" id="PTHR40078">
    <property type="entry name" value="INTEGRAL MEMBRANE PROTEIN-RELATED"/>
    <property type="match status" value="1"/>
</dbReference>
<organism evidence="2 3">
    <name type="scientific">Anaerobranca gottschalkii DSM 13577</name>
    <dbReference type="NCBI Taxonomy" id="1120990"/>
    <lineage>
        <taxon>Bacteria</taxon>
        <taxon>Bacillati</taxon>
        <taxon>Bacillota</taxon>
        <taxon>Clostridia</taxon>
        <taxon>Eubacteriales</taxon>
        <taxon>Proteinivoracaceae</taxon>
        <taxon>Anaerobranca</taxon>
    </lineage>
</organism>
<gene>
    <name evidence="2" type="ORF">SAMN03080614_100417</name>
</gene>
<feature type="transmembrane region" description="Helical" evidence="1">
    <location>
        <begin position="108"/>
        <end position="130"/>
    </location>
</feature>
<keyword evidence="1" id="KW-0472">Membrane</keyword>